<dbReference type="PANTHER" id="PTHR42680">
    <property type="entry name" value="DCTP DEAMINASE"/>
    <property type="match status" value="1"/>
</dbReference>
<sequence length="364" mass="40857">MLTTKEIKKQIELGNINIKNLSYNALSKPNSCDLRIGNTLYTFDYDIIDTKNSGKYLDEVLNDKIDSLRRVSIPETGFLLQPHKVYLAKTIEEVSTCGFVPVLNGKTMLSLLGVSVELTSGYKVDNFNGSFILSIIATKPTIIYPDIKIANLTFFPSLKTSQTIKKINDDMSCGVYTSGMLSGEEIKKRMQGENPDIIIDPKDKIVLNPNSVNLTLNDIVGIYSDSVLDMKKDNAVKKIKLGDDGIWFYPDEIYLGRTNEWTETNNLVPMLSGRSSLGRNGLHVHCSAGMGSIGYKGYWHMGIRAVKPIKVVKDMKCCQIYYLTADGDNDISYHGYMQNLSKEELGSPLYKSLIKKYRKDDFKC</sequence>
<gene>
    <name evidence="3" type="ORF">IAB59_05050</name>
</gene>
<accession>A0A9D1GC57</accession>
<evidence type="ECO:0000313" key="4">
    <source>
        <dbReference type="Proteomes" id="UP000886833"/>
    </source>
</evidence>
<dbReference type="GO" id="GO:0008829">
    <property type="term" value="F:dCTP deaminase activity"/>
    <property type="evidence" value="ECO:0007669"/>
    <property type="project" value="InterPro"/>
</dbReference>
<evidence type="ECO:0000256" key="2">
    <source>
        <dbReference type="ARBA" id="ARBA00023080"/>
    </source>
</evidence>
<dbReference type="GO" id="GO:0006229">
    <property type="term" value="P:dUTP biosynthetic process"/>
    <property type="evidence" value="ECO:0007669"/>
    <property type="project" value="InterPro"/>
</dbReference>
<dbReference type="Pfam" id="PF22769">
    <property type="entry name" value="DCD"/>
    <property type="match status" value="2"/>
</dbReference>
<evidence type="ECO:0000256" key="1">
    <source>
        <dbReference type="ARBA" id="ARBA00022801"/>
    </source>
</evidence>
<reference evidence="3" key="1">
    <citation type="submission" date="2020-10" db="EMBL/GenBank/DDBJ databases">
        <authorList>
            <person name="Gilroy R."/>
        </authorList>
    </citation>
    <scope>NUCLEOTIDE SEQUENCE</scope>
    <source>
        <strain evidence="3">CHK195-26880</strain>
    </source>
</reference>
<organism evidence="3 4">
    <name type="scientific">Candidatus Onthousia faecipullorum</name>
    <dbReference type="NCBI Taxonomy" id="2840887"/>
    <lineage>
        <taxon>Bacteria</taxon>
        <taxon>Bacillati</taxon>
        <taxon>Bacillota</taxon>
        <taxon>Bacilli</taxon>
        <taxon>Candidatus Onthousia</taxon>
    </lineage>
</organism>
<keyword evidence="1" id="KW-0378">Hydrolase</keyword>
<proteinExistence type="predicted"/>
<dbReference type="Gene3D" id="2.70.40.10">
    <property type="match status" value="2"/>
</dbReference>
<dbReference type="SUPFAM" id="SSF51283">
    <property type="entry name" value="dUTPase-like"/>
    <property type="match status" value="2"/>
</dbReference>
<dbReference type="AlphaFoldDB" id="A0A9D1GC57"/>
<dbReference type="PANTHER" id="PTHR42680:SF3">
    <property type="entry name" value="DCTP DEAMINASE"/>
    <property type="match status" value="1"/>
</dbReference>
<protein>
    <recommendedName>
        <fullName evidence="5">Deoxycytidine triphosphate deaminase</fullName>
    </recommendedName>
</protein>
<reference evidence="3" key="2">
    <citation type="journal article" date="2021" name="PeerJ">
        <title>Extensive microbial diversity within the chicken gut microbiome revealed by metagenomics and culture.</title>
        <authorList>
            <person name="Gilroy R."/>
            <person name="Ravi A."/>
            <person name="Getino M."/>
            <person name="Pursley I."/>
            <person name="Horton D.L."/>
            <person name="Alikhan N.F."/>
            <person name="Baker D."/>
            <person name="Gharbi K."/>
            <person name="Hall N."/>
            <person name="Watson M."/>
            <person name="Adriaenssens E.M."/>
            <person name="Foster-Nyarko E."/>
            <person name="Jarju S."/>
            <person name="Secka A."/>
            <person name="Antonio M."/>
            <person name="Oren A."/>
            <person name="Chaudhuri R.R."/>
            <person name="La Ragione R."/>
            <person name="Hildebrand F."/>
            <person name="Pallen M.J."/>
        </authorList>
    </citation>
    <scope>NUCLEOTIDE SEQUENCE</scope>
    <source>
        <strain evidence="3">CHK195-26880</strain>
    </source>
</reference>
<evidence type="ECO:0000313" key="3">
    <source>
        <dbReference type="EMBL" id="HIT37822.1"/>
    </source>
</evidence>
<dbReference type="EMBL" id="DVKQ01000064">
    <property type="protein sequence ID" value="HIT37822.1"/>
    <property type="molecule type" value="Genomic_DNA"/>
</dbReference>
<keyword evidence="2" id="KW-0546">Nucleotide metabolism</keyword>
<dbReference type="GO" id="GO:0015949">
    <property type="term" value="P:nucleobase-containing small molecule interconversion"/>
    <property type="evidence" value="ECO:0007669"/>
    <property type="project" value="TreeGrafter"/>
</dbReference>
<dbReference type="CDD" id="cd07557">
    <property type="entry name" value="trimeric_dUTPase"/>
    <property type="match status" value="1"/>
</dbReference>
<comment type="caution">
    <text evidence="3">The sequence shown here is derived from an EMBL/GenBank/DDBJ whole genome shotgun (WGS) entry which is preliminary data.</text>
</comment>
<dbReference type="InterPro" id="IPR011962">
    <property type="entry name" value="dCTP_deaminase"/>
</dbReference>
<dbReference type="InterPro" id="IPR033704">
    <property type="entry name" value="dUTPase_trimeric"/>
</dbReference>
<dbReference type="InterPro" id="IPR036157">
    <property type="entry name" value="dUTPase-like_sf"/>
</dbReference>
<evidence type="ECO:0008006" key="5">
    <source>
        <dbReference type="Google" id="ProtNLM"/>
    </source>
</evidence>
<name>A0A9D1GC57_9FIRM</name>
<dbReference type="Proteomes" id="UP000886833">
    <property type="component" value="Unassembled WGS sequence"/>
</dbReference>